<dbReference type="EMBL" id="WKQE01000005">
    <property type="protein sequence ID" value="MSC80314.1"/>
    <property type="molecule type" value="Genomic_DNA"/>
</dbReference>
<evidence type="ECO:0000256" key="1">
    <source>
        <dbReference type="ARBA" id="ARBA00004202"/>
    </source>
</evidence>
<gene>
    <name evidence="7" type="ORF">GKD85_05690</name>
</gene>
<dbReference type="PANTHER" id="PTHR37316">
    <property type="entry name" value="TEICHOIC ACID GLYCEROL-PHOSPHATE PRIMASE"/>
    <property type="match status" value="1"/>
</dbReference>
<dbReference type="InterPro" id="IPR051612">
    <property type="entry name" value="Teichoic_Acid_Biosynth"/>
</dbReference>
<keyword evidence="4" id="KW-0808">Transferase</keyword>
<comment type="similarity">
    <text evidence="2">Belongs to the CDP-glycerol glycerophosphotransferase family.</text>
</comment>
<dbReference type="Pfam" id="PF04464">
    <property type="entry name" value="Glyphos_transf"/>
    <property type="match status" value="1"/>
</dbReference>
<dbReference type="Gene3D" id="3.40.50.11820">
    <property type="match status" value="1"/>
</dbReference>
<dbReference type="SUPFAM" id="SSF53756">
    <property type="entry name" value="UDP-Glycosyltransferase/glycogen phosphorylase"/>
    <property type="match status" value="1"/>
</dbReference>
<sequence length="374" mass="42729">MDVHSIICKGLLCFFGFFPIKNNKVVFSSYYGKYYSDNPMYIFEAMAQKDVGLDYVWLLCDEKAKINNARVVKKGSVKSLYELATAKVWVDNCRKPLWTRKRKKQYYVQTWHAGIGLKGGEGACADTLGQAYVRSAINDSKMANLFLANSDWSEVLYRKYFWYDGEILKKGLPREDSLFKNADSVHKKICSFYNVPEETHFILYAPTFRANGSLSPYDMSYDNVISAITKETGYSWKFILRLHPNIKNEDGTIQYGDDILNGTQYSEINDLILASDFLITDYSSCMFDGMIAGKKVLIYASDIDDYAKERGYLFELEKLPFSISTTTNELIRNICAFNQNEYMQKVVSFQSSLGFVPGGNASEDVADFIIARMK</sequence>
<dbReference type="InterPro" id="IPR043149">
    <property type="entry name" value="TagF_N"/>
</dbReference>
<dbReference type="AlphaFoldDB" id="A0A6A8KNQ9"/>
<dbReference type="RefSeq" id="WP_154251917.1">
    <property type="nucleotide sequence ID" value="NZ_WKPZ01000007.1"/>
</dbReference>
<keyword evidence="6" id="KW-0472">Membrane</keyword>
<comment type="caution">
    <text evidence="7">The sequence shown here is derived from an EMBL/GenBank/DDBJ whole genome shotgun (WGS) entry which is preliminary data.</text>
</comment>
<dbReference type="GO" id="GO:0047355">
    <property type="term" value="F:CDP-glycerol glycerophosphotransferase activity"/>
    <property type="evidence" value="ECO:0007669"/>
    <property type="project" value="InterPro"/>
</dbReference>
<evidence type="ECO:0000256" key="5">
    <source>
        <dbReference type="ARBA" id="ARBA00022944"/>
    </source>
</evidence>
<evidence type="ECO:0000313" key="8">
    <source>
        <dbReference type="Proteomes" id="UP000477010"/>
    </source>
</evidence>
<dbReference type="GO" id="GO:0019350">
    <property type="term" value="P:teichoic acid biosynthetic process"/>
    <property type="evidence" value="ECO:0007669"/>
    <property type="project" value="UniProtKB-KW"/>
</dbReference>
<dbReference type="InterPro" id="IPR007554">
    <property type="entry name" value="Glycerophosphate_synth"/>
</dbReference>
<protein>
    <recommendedName>
        <fullName evidence="9">CDP-glycerol--glycerophosphate glycerophosphotransferase</fullName>
    </recommendedName>
</protein>
<keyword evidence="5" id="KW-0777">Teichoic acid biosynthesis</keyword>
<dbReference type="Proteomes" id="UP000477010">
    <property type="component" value="Unassembled WGS sequence"/>
</dbReference>
<evidence type="ECO:0000313" key="7">
    <source>
        <dbReference type="EMBL" id="MSC80314.1"/>
    </source>
</evidence>
<evidence type="ECO:0000256" key="3">
    <source>
        <dbReference type="ARBA" id="ARBA00022475"/>
    </source>
</evidence>
<accession>A0A6A8KNQ9</accession>
<comment type="subcellular location">
    <subcellularLocation>
        <location evidence="1">Cell membrane</location>
        <topology evidence="1">Peripheral membrane protein</topology>
    </subcellularLocation>
</comment>
<evidence type="ECO:0000256" key="4">
    <source>
        <dbReference type="ARBA" id="ARBA00022679"/>
    </source>
</evidence>
<evidence type="ECO:0000256" key="2">
    <source>
        <dbReference type="ARBA" id="ARBA00010488"/>
    </source>
</evidence>
<dbReference type="GO" id="GO:0005886">
    <property type="term" value="C:plasma membrane"/>
    <property type="evidence" value="ECO:0007669"/>
    <property type="project" value="UniProtKB-SubCell"/>
</dbReference>
<evidence type="ECO:0000256" key="6">
    <source>
        <dbReference type="ARBA" id="ARBA00023136"/>
    </source>
</evidence>
<dbReference type="PANTHER" id="PTHR37316:SF3">
    <property type="entry name" value="TEICHOIC ACID GLYCEROL-PHOSPHATE TRANSFERASE"/>
    <property type="match status" value="1"/>
</dbReference>
<name>A0A6A8KNQ9_9FIRM</name>
<reference evidence="7 8" key="1">
    <citation type="journal article" date="2019" name="Nat. Med.">
        <title>A library of human gut bacterial isolates paired with longitudinal multiomics data enables mechanistic microbiome research.</title>
        <authorList>
            <person name="Poyet M."/>
            <person name="Groussin M."/>
            <person name="Gibbons S.M."/>
            <person name="Avila-Pacheco J."/>
            <person name="Jiang X."/>
            <person name="Kearney S.M."/>
            <person name="Perrotta A.R."/>
            <person name="Berdy B."/>
            <person name="Zhao S."/>
            <person name="Lieberman T.D."/>
            <person name="Swanson P.K."/>
            <person name="Smith M."/>
            <person name="Roesemann S."/>
            <person name="Alexander J.E."/>
            <person name="Rich S.A."/>
            <person name="Livny J."/>
            <person name="Vlamakis H."/>
            <person name="Clish C."/>
            <person name="Bullock K."/>
            <person name="Deik A."/>
            <person name="Scott J."/>
            <person name="Pierce K.A."/>
            <person name="Xavier R.J."/>
            <person name="Alm E.J."/>
        </authorList>
    </citation>
    <scope>NUCLEOTIDE SEQUENCE [LARGE SCALE GENOMIC DNA]</scope>
    <source>
        <strain evidence="7 8">BIOML-B9</strain>
    </source>
</reference>
<proteinExistence type="inferred from homology"/>
<organism evidence="7 8">
    <name type="scientific">Faecalibacterium prausnitzii</name>
    <dbReference type="NCBI Taxonomy" id="853"/>
    <lineage>
        <taxon>Bacteria</taxon>
        <taxon>Bacillati</taxon>
        <taxon>Bacillota</taxon>
        <taxon>Clostridia</taxon>
        <taxon>Eubacteriales</taxon>
        <taxon>Oscillospiraceae</taxon>
        <taxon>Faecalibacterium</taxon>
    </lineage>
</organism>
<dbReference type="Gene3D" id="3.40.50.12580">
    <property type="match status" value="1"/>
</dbReference>
<evidence type="ECO:0008006" key="9">
    <source>
        <dbReference type="Google" id="ProtNLM"/>
    </source>
</evidence>
<dbReference type="InterPro" id="IPR043148">
    <property type="entry name" value="TagF_C"/>
</dbReference>
<keyword evidence="3" id="KW-1003">Cell membrane</keyword>